<dbReference type="InterPro" id="IPR023211">
    <property type="entry name" value="DNA_pol_palm_dom_sf"/>
</dbReference>
<name>A0AAV8VFF3_9CUCU</name>
<evidence type="ECO:0000313" key="2">
    <source>
        <dbReference type="Proteomes" id="UP001159042"/>
    </source>
</evidence>
<evidence type="ECO:0008006" key="3">
    <source>
        <dbReference type="Google" id="ProtNLM"/>
    </source>
</evidence>
<dbReference type="EMBL" id="JANEYG010000105">
    <property type="protein sequence ID" value="KAJ8912992.1"/>
    <property type="molecule type" value="Genomic_DNA"/>
</dbReference>
<protein>
    <recommendedName>
        <fullName evidence="3">DNA-directed DNA polymerase</fullName>
    </recommendedName>
</protein>
<reference evidence="1 2" key="1">
    <citation type="journal article" date="2023" name="Insect Mol. Biol.">
        <title>Genome sequencing provides insights into the evolution of gene families encoding plant cell wall-degrading enzymes in longhorned beetles.</title>
        <authorList>
            <person name="Shin N.R."/>
            <person name="Okamura Y."/>
            <person name="Kirsch R."/>
            <person name="Pauchet Y."/>
        </authorList>
    </citation>
    <scope>NUCLEOTIDE SEQUENCE [LARGE SCALE GENOMIC DNA]</scope>
    <source>
        <strain evidence="1">EAD_L_NR</strain>
    </source>
</reference>
<accession>A0AAV8VFF3</accession>
<dbReference type="Proteomes" id="UP001159042">
    <property type="component" value="Unassembled WGS sequence"/>
</dbReference>
<evidence type="ECO:0000313" key="1">
    <source>
        <dbReference type="EMBL" id="KAJ8912992.1"/>
    </source>
</evidence>
<dbReference type="AlphaFoldDB" id="A0AAV8VFF3"/>
<dbReference type="InterPro" id="IPR043502">
    <property type="entry name" value="DNA/RNA_pol_sf"/>
</dbReference>
<comment type="caution">
    <text evidence="1">The sequence shown here is derived from an EMBL/GenBank/DDBJ whole genome shotgun (WGS) entry which is preliminary data.</text>
</comment>
<gene>
    <name evidence="1" type="ORF">NQ315_002869</name>
</gene>
<keyword evidence="2" id="KW-1185">Reference proteome</keyword>
<dbReference type="GO" id="GO:0071897">
    <property type="term" value="P:DNA biosynthetic process"/>
    <property type="evidence" value="ECO:0007669"/>
    <property type="project" value="UniProtKB-ARBA"/>
</dbReference>
<dbReference type="PANTHER" id="PTHR31511:SF12">
    <property type="entry name" value="RHO TERMINATION FACTOR N-TERMINAL DOMAIN-CONTAINING PROTEIN"/>
    <property type="match status" value="1"/>
</dbReference>
<proteinExistence type="predicted"/>
<organism evidence="1 2">
    <name type="scientific">Exocentrus adspersus</name>
    <dbReference type="NCBI Taxonomy" id="1586481"/>
    <lineage>
        <taxon>Eukaryota</taxon>
        <taxon>Metazoa</taxon>
        <taxon>Ecdysozoa</taxon>
        <taxon>Arthropoda</taxon>
        <taxon>Hexapoda</taxon>
        <taxon>Insecta</taxon>
        <taxon>Pterygota</taxon>
        <taxon>Neoptera</taxon>
        <taxon>Endopterygota</taxon>
        <taxon>Coleoptera</taxon>
        <taxon>Polyphaga</taxon>
        <taxon>Cucujiformia</taxon>
        <taxon>Chrysomeloidea</taxon>
        <taxon>Cerambycidae</taxon>
        <taxon>Lamiinae</taxon>
        <taxon>Acanthocinini</taxon>
        <taxon>Exocentrus</taxon>
    </lineage>
</organism>
<dbReference type="PANTHER" id="PTHR31511">
    <property type="entry name" value="PROTEIN CBG23764"/>
    <property type="match status" value="1"/>
</dbReference>
<dbReference type="Gene3D" id="3.90.1600.10">
    <property type="entry name" value="Palm domain of DNA polymerase"/>
    <property type="match status" value="1"/>
</dbReference>
<sequence>MHGSGGQEGTVKLINHWKNIKQKQGAESLISKPNFHSLTIFNENLVAMQMNKLKCTFNKPIYVGFTVLDISKTTMYDFHYNFIKKTYSAQAKLLYTDTDSLVYNIQTEDFYDDMIKHLDKFDMRNYDVRNTYNVPLVNKAVLGVFKDENSGNVMLEFVGVRAKLYDFVVRMAYSVVKKAKGVKKCVK</sequence>
<dbReference type="SUPFAM" id="SSF56672">
    <property type="entry name" value="DNA/RNA polymerases"/>
    <property type="match status" value="1"/>
</dbReference>